<dbReference type="RefSeq" id="WP_132972489.1">
    <property type="nucleotide sequence ID" value="NZ_SMFX01000001.1"/>
</dbReference>
<reference evidence="1 2" key="1">
    <citation type="submission" date="2019-03" db="EMBL/GenBank/DDBJ databases">
        <title>Genomic Encyclopedia of Type Strains, Phase IV (KMG-IV): sequencing the most valuable type-strain genomes for metagenomic binning, comparative biology and taxonomic classification.</title>
        <authorList>
            <person name="Goeker M."/>
        </authorList>
    </citation>
    <scope>NUCLEOTIDE SEQUENCE [LARGE SCALE GENOMIC DNA]</scope>
    <source>
        <strain evidence="1 2">DSM 19610</strain>
    </source>
</reference>
<comment type="caution">
    <text evidence="1">The sequence shown here is derived from an EMBL/GenBank/DDBJ whole genome shotgun (WGS) entry which is preliminary data.</text>
</comment>
<dbReference type="Gene3D" id="1.20.120.330">
    <property type="entry name" value="Nucleotidyltransferases domain 2"/>
    <property type="match status" value="1"/>
</dbReference>
<name>A0A4R1HB23_9GAMM</name>
<gene>
    <name evidence="1" type="ORF">DFR30_1847</name>
</gene>
<evidence type="ECO:0000313" key="2">
    <source>
        <dbReference type="Proteomes" id="UP000295707"/>
    </source>
</evidence>
<dbReference type="EMBL" id="SMFX01000001">
    <property type="protein sequence ID" value="TCK18568.1"/>
    <property type="molecule type" value="Genomic_DNA"/>
</dbReference>
<evidence type="ECO:0008006" key="3">
    <source>
        <dbReference type="Google" id="ProtNLM"/>
    </source>
</evidence>
<dbReference type="GO" id="GO:0045892">
    <property type="term" value="P:negative regulation of DNA-templated transcription"/>
    <property type="evidence" value="ECO:0007669"/>
    <property type="project" value="TreeGrafter"/>
</dbReference>
<dbReference type="Proteomes" id="UP000295707">
    <property type="component" value="Unassembled WGS sequence"/>
</dbReference>
<dbReference type="AlphaFoldDB" id="A0A4R1HB23"/>
<dbReference type="PANTHER" id="PTHR37941">
    <property type="entry name" value="FUMARASE E-RELATED"/>
    <property type="match status" value="1"/>
</dbReference>
<keyword evidence="2" id="KW-1185">Reference proteome</keyword>
<proteinExistence type="predicted"/>
<dbReference type="InterPro" id="IPR007761">
    <property type="entry name" value="MtlR-like"/>
</dbReference>
<dbReference type="OrthoDB" id="9814134at2"/>
<evidence type="ECO:0000313" key="1">
    <source>
        <dbReference type="EMBL" id="TCK18568.1"/>
    </source>
</evidence>
<sequence length="193" mass="21713">MSKNKSHHLGKENWKSFFEEFMAESDRAAVVLGAAKLDLLLYQILERYLTPCPTGKDELLDGDSPLSTYSSKINLCFRLGLIDSQLSRTLHLVRRIRNNFAHEVSGCDLTSGAHKDRVRELCSPLKDFPIYKDVSEKASEEYDISGAPLDFRLSLAFASVALDKKLDTINTIGNDDPQPLITKRILNYESESS</sequence>
<dbReference type="InterPro" id="IPR038026">
    <property type="entry name" value="MtlR-like_sf"/>
</dbReference>
<dbReference type="SUPFAM" id="SSF158668">
    <property type="entry name" value="MtlR-like"/>
    <property type="match status" value="1"/>
</dbReference>
<accession>A0A4R1HB23</accession>
<dbReference type="PANTHER" id="PTHR37941:SF1">
    <property type="entry name" value="FUMARASE E-RELATED"/>
    <property type="match status" value="1"/>
</dbReference>
<organism evidence="1 2">
    <name type="scientific">Thiogranum longum</name>
    <dbReference type="NCBI Taxonomy" id="1537524"/>
    <lineage>
        <taxon>Bacteria</taxon>
        <taxon>Pseudomonadati</taxon>
        <taxon>Pseudomonadota</taxon>
        <taxon>Gammaproteobacteria</taxon>
        <taxon>Chromatiales</taxon>
        <taxon>Ectothiorhodospiraceae</taxon>
        <taxon>Thiogranum</taxon>
    </lineage>
</organism>
<protein>
    <recommendedName>
        <fullName evidence="3">Mannitol repressor</fullName>
    </recommendedName>
</protein>